<protein>
    <submittedName>
        <fullName evidence="2">Uncharacterized protein</fullName>
    </submittedName>
</protein>
<evidence type="ECO:0000256" key="1">
    <source>
        <dbReference type="SAM" id="MobiDB-lite"/>
    </source>
</evidence>
<feature type="non-terminal residue" evidence="2">
    <location>
        <position position="1"/>
    </location>
</feature>
<gene>
    <name evidence="2" type="ORF">C3L33_04065</name>
</gene>
<evidence type="ECO:0000313" key="2">
    <source>
        <dbReference type="EMBL" id="KAE9463933.1"/>
    </source>
</evidence>
<comment type="caution">
    <text evidence="2">The sequence shown here is derived from an EMBL/GenBank/DDBJ whole genome shotgun (WGS) entry which is preliminary data.</text>
</comment>
<organism evidence="2 3">
    <name type="scientific">Rhododendron williamsianum</name>
    <dbReference type="NCBI Taxonomy" id="262921"/>
    <lineage>
        <taxon>Eukaryota</taxon>
        <taxon>Viridiplantae</taxon>
        <taxon>Streptophyta</taxon>
        <taxon>Embryophyta</taxon>
        <taxon>Tracheophyta</taxon>
        <taxon>Spermatophyta</taxon>
        <taxon>Magnoliopsida</taxon>
        <taxon>eudicotyledons</taxon>
        <taxon>Gunneridae</taxon>
        <taxon>Pentapetalae</taxon>
        <taxon>asterids</taxon>
        <taxon>Ericales</taxon>
        <taxon>Ericaceae</taxon>
        <taxon>Ericoideae</taxon>
        <taxon>Rhodoreae</taxon>
        <taxon>Rhododendron</taxon>
    </lineage>
</organism>
<dbReference type="OrthoDB" id="1684243at2759"/>
<dbReference type="EMBL" id="QEFC01000547">
    <property type="protein sequence ID" value="KAE9463933.1"/>
    <property type="molecule type" value="Genomic_DNA"/>
</dbReference>
<evidence type="ECO:0000313" key="3">
    <source>
        <dbReference type="Proteomes" id="UP000428333"/>
    </source>
</evidence>
<dbReference type="Proteomes" id="UP000428333">
    <property type="component" value="Linkage Group LG03"/>
</dbReference>
<dbReference type="AlphaFoldDB" id="A0A6A4LXK6"/>
<reference evidence="2 3" key="1">
    <citation type="journal article" date="2019" name="Genome Biol. Evol.">
        <title>The Rhododendron genome and chromosomal organization provide insight into shared whole-genome duplications across the heath family (Ericaceae).</title>
        <authorList>
            <person name="Soza V.L."/>
            <person name="Lindsley D."/>
            <person name="Waalkes A."/>
            <person name="Ramage E."/>
            <person name="Patwardhan R.P."/>
            <person name="Burton J.N."/>
            <person name="Adey A."/>
            <person name="Kumar A."/>
            <person name="Qiu R."/>
            <person name="Shendure J."/>
            <person name="Hall B."/>
        </authorList>
    </citation>
    <scope>NUCLEOTIDE SEQUENCE [LARGE SCALE GENOMIC DNA]</scope>
    <source>
        <strain evidence="2">RSF 1966-606</strain>
    </source>
</reference>
<feature type="compositionally biased region" description="Gly residues" evidence="1">
    <location>
        <begin position="40"/>
        <end position="59"/>
    </location>
</feature>
<proteinExistence type="predicted"/>
<accession>A0A6A4LXK6</accession>
<sequence length="106" mass="10898">MEPAASRNILNKPRATEEGGGGNPDGESAMLGPRAATWNGSGGLRLEGMVGSGDSAGGGPAPPGEGKSGVISGDKAGKKREEKDLVDVLVQLKWSRLVRLVKMNMQ</sequence>
<feature type="region of interest" description="Disordered" evidence="1">
    <location>
        <begin position="1"/>
        <end position="82"/>
    </location>
</feature>
<keyword evidence="3" id="KW-1185">Reference proteome</keyword>
<name>A0A6A4LXK6_9ERIC</name>